<sequence length="196" mass="21833">MQSRPKEIQDFIDAARILFAAETLSREARALAVEVFARLEQHGEFRFEKRVRFPACDSLDSALEPYLDASDAFGQVARSIKALEPFIGWFRRMTVANASPNFLEGHANGMISGPGGIEDRRDLQLGFTVMKPDVRYPDHSHPPEEAYVLMSAGEFRKDRGPWLSPGIGGGIHNSPGAVHAMRSDDNAFLALWCLKM</sequence>
<reference evidence="1 2" key="1">
    <citation type="submission" date="2018-01" db="EMBL/GenBank/DDBJ databases">
        <title>Whole genome analyses suggest that Burkholderia sensu lato contains two further novel genera in the rhizoxinica-symbiotica group Mycetohabitans gen. nov., and Trinickia gen. nov.: implications for the evolution of diazotrophy and nodulation in the Burkholderiaceae.</title>
        <authorList>
            <person name="Estrada-de los Santos P."/>
            <person name="Palmer M."/>
            <person name="Chavez-Ramirez B."/>
            <person name="Beukes C."/>
            <person name="Steenkamp E.T."/>
            <person name="Hirsch A.M."/>
            <person name="Manyaka P."/>
            <person name="Maluk M."/>
            <person name="Lafos M."/>
            <person name="Crook M."/>
            <person name="Gross E."/>
            <person name="Simon M.F."/>
            <person name="Bueno dos Reis Junior F."/>
            <person name="Poole P.S."/>
            <person name="Venter S.N."/>
            <person name="James E.K."/>
        </authorList>
    </citation>
    <scope>NUCLEOTIDE SEQUENCE [LARGE SCALE GENOMIC DNA]</scope>
    <source>
        <strain evidence="1 2">JPY 581</strain>
    </source>
</reference>
<proteinExistence type="predicted"/>
<comment type="caution">
    <text evidence="1">The sequence shown here is derived from an EMBL/GenBank/DDBJ whole genome shotgun (WGS) entry which is preliminary data.</text>
</comment>
<dbReference type="RefSeq" id="WP_018444068.1">
    <property type="nucleotide sequence ID" value="NZ_KB890219.1"/>
</dbReference>
<evidence type="ECO:0000313" key="1">
    <source>
        <dbReference type="EMBL" id="PMS35300.1"/>
    </source>
</evidence>
<dbReference type="InterPro" id="IPR031723">
    <property type="entry name" value="DMSP_lyase"/>
</dbReference>
<evidence type="ECO:0000313" key="2">
    <source>
        <dbReference type="Proteomes" id="UP000235777"/>
    </source>
</evidence>
<dbReference type="STRING" id="863227.GCA_000373005_05453"/>
<dbReference type="AlphaFoldDB" id="A0A2N7X0Z7"/>
<name>A0A2N7X0Z7_9BURK</name>
<protein>
    <submittedName>
        <fullName evidence="1">Transcriptional regulator</fullName>
    </submittedName>
</protein>
<organism evidence="1 2">
    <name type="scientific">Trinickia symbiotica</name>
    <dbReference type="NCBI Taxonomy" id="863227"/>
    <lineage>
        <taxon>Bacteria</taxon>
        <taxon>Pseudomonadati</taxon>
        <taxon>Pseudomonadota</taxon>
        <taxon>Betaproteobacteria</taxon>
        <taxon>Burkholderiales</taxon>
        <taxon>Burkholderiaceae</taxon>
        <taxon>Trinickia</taxon>
    </lineage>
</organism>
<dbReference type="Gene3D" id="2.60.120.10">
    <property type="entry name" value="Jelly Rolls"/>
    <property type="match status" value="1"/>
</dbReference>
<accession>A0A2N7X0Z7</accession>
<dbReference type="Pfam" id="PF16867">
    <property type="entry name" value="DMSP_lyase"/>
    <property type="match status" value="1"/>
</dbReference>
<dbReference type="InterPro" id="IPR014710">
    <property type="entry name" value="RmlC-like_jellyroll"/>
</dbReference>
<dbReference type="OrthoDB" id="9083851at2"/>
<dbReference type="Proteomes" id="UP000235777">
    <property type="component" value="Unassembled WGS sequence"/>
</dbReference>
<dbReference type="GO" id="GO:0047869">
    <property type="term" value="F:dimethylpropiothetin dethiomethylase activity"/>
    <property type="evidence" value="ECO:0007669"/>
    <property type="project" value="InterPro"/>
</dbReference>
<dbReference type="EMBL" id="PNYC01000012">
    <property type="protein sequence ID" value="PMS35300.1"/>
    <property type="molecule type" value="Genomic_DNA"/>
</dbReference>
<gene>
    <name evidence="1" type="ORF">C0Z20_19570</name>
</gene>
<keyword evidence="2" id="KW-1185">Reference proteome</keyword>